<evidence type="ECO:0000256" key="1">
    <source>
        <dbReference type="SAM" id="Phobius"/>
    </source>
</evidence>
<proteinExistence type="predicted"/>
<dbReference type="AlphaFoldDB" id="A0A250XGH0"/>
<name>A0A250XGH0_9CHLO</name>
<keyword evidence="3" id="KW-1185">Reference proteome</keyword>
<evidence type="ECO:0008006" key="4">
    <source>
        <dbReference type="Google" id="ProtNLM"/>
    </source>
</evidence>
<organism evidence="2 3">
    <name type="scientific">Chlamydomonas eustigma</name>
    <dbReference type="NCBI Taxonomy" id="1157962"/>
    <lineage>
        <taxon>Eukaryota</taxon>
        <taxon>Viridiplantae</taxon>
        <taxon>Chlorophyta</taxon>
        <taxon>core chlorophytes</taxon>
        <taxon>Chlorophyceae</taxon>
        <taxon>CS clade</taxon>
        <taxon>Chlamydomonadales</taxon>
        <taxon>Chlamydomonadaceae</taxon>
        <taxon>Chlamydomonas</taxon>
    </lineage>
</organism>
<feature type="transmembrane region" description="Helical" evidence="1">
    <location>
        <begin position="5"/>
        <end position="24"/>
    </location>
</feature>
<evidence type="ECO:0000313" key="3">
    <source>
        <dbReference type="Proteomes" id="UP000232323"/>
    </source>
</evidence>
<keyword evidence="1" id="KW-0812">Transmembrane</keyword>
<feature type="transmembrane region" description="Helical" evidence="1">
    <location>
        <begin position="150"/>
        <end position="174"/>
    </location>
</feature>
<comment type="caution">
    <text evidence="2">The sequence shown here is derived from an EMBL/GenBank/DDBJ whole genome shotgun (WGS) entry which is preliminary data.</text>
</comment>
<feature type="transmembrane region" description="Helical" evidence="1">
    <location>
        <begin position="119"/>
        <end position="138"/>
    </location>
</feature>
<evidence type="ECO:0000313" key="2">
    <source>
        <dbReference type="EMBL" id="GAX82174.1"/>
    </source>
</evidence>
<feature type="transmembrane region" description="Helical" evidence="1">
    <location>
        <begin position="186"/>
        <end position="211"/>
    </location>
</feature>
<keyword evidence="1" id="KW-0472">Membrane</keyword>
<keyword evidence="1" id="KW-1133">Transmembrane helix</keyword>
<protein>
    <recommendedName>
        <fullName evidence="4">EXPERA domain-containing protein</fullName>
    </recommendedName>
</protein>
<dbReference type="Proteomes" id="UP000232323">
    <property type="component" value="Unassembled WGS sequence"/>
</dbReference>
<accession>A0A250XGH0</accession>
<gene>
    <name evidence="2" type="ORF">CEUSTIGMA_g9602.t1</name>
</gene>
<dbReference type="OrthoDB" id="496634at2759"/>
<dbReference type="EMBL" id="BEGY01000076">
    <property type="protein sequence ID" value="GAX82174.1"/>
    <property type="molecule type" value="Genomic_DNA"/>
</dbReference>
<reference evidence="2 3" key="1">
    <citation type="submission" date="2017-08" db="EMBL/GenBank/DDBJ databases">
        <title>Acidophilic green algal genome provides insights into adaptation to an acidic environment.</title>
        <authorList>
            <person name="Hirooka S."/>
            <person name="Hirose Y."/>
            <person name="Kanesaki Y."/>
            <person name="Higuchi S."/>
            <person name="Fujiwara T."/>
            <person name="Onuma R."/>
            <person name="Era A."/>
            <person name="Ohbayashi R."/>
            <person name="Uzuka A."/>
            <person name="Nozaki H."/>
            <person name="Yoshikawa H."/>
            <person name="Miyagishima S.Y."/>
        </authorList>
    </citation>
    <scope>NUCLEOTIDE SEQUENCE [LARGE SCALE GENOMIC DNA]</scope>
    <source>
        <strain evidence="2 3">NIES-2499</strain>
    </source>
</reference>
<feature type="transmembrane region" description="Helical" evidence="1">
    <location>
        <begin position="36"/>
        <end position="60"/>
    </location>
</feature>
<sequence length="221" mass="25518">MVLAIFYTGLFVTLTTLPLIYYHYELHGISYLQASLALFCSINVMICWWEMGLFLNRGLIKTQYNAFKKRLKKNELPSPMFLFDHVTLSQAVSLEYWALVWSTYSLIDPSYADQTTFGFFVDVGNGFTTIIPSVIFAVSMTWPFMSARILGVMGLIKFYQEMYGTIIYFFSFVLNQRYSGKPAAQIYIVIISNSLWIVFPVLGLYASYILVDRNDYSVFFS</sequence>